<keyword evidence="2" id="KW-1185">Reference proteome</keyword>
<dbReference type="Gene3D" id="3.20.20.100">
    <property type="entry name" value="NADP-dependent oxidoreductase domain"/>
    <property type="match status" value="1"/>
</dbReference>
<dbReference type="EMBL" id="JAGVRK010000001">
    <property type="protein sequence ID" value="MBS2967841.1"/>
    <property type="molecule type" value="Genomic_DNA"/>
</dbReference>
<name>A0ABS5LAT3_9BACI</name>
<gene>
    <name evidence="1" type="ORF">J9317_03510</name>
</gene>
<dbReference type="InterPro" id="IPR018170">
    <property type="entry name" value="Aldo/ket_reductase_CS"/>
</dbReference>
<dbReference type="InterPro" id="IPR036812">
    <property type="entry name" value="NAD(P)_OxRdtase_dom_sf"/>
</dbReference>
<proteinExistence type="predicted"/>
<dbReference type="PROSITE" id="PS00063">
    <property type="entry name" value="ALDOKETO_REDUCTASE_3"/>
    <property type="match status" value="1"/>
</dbReference>
<reference evidence="1 2" key="1">
    <citation type="submission" date="2021-04" db="EMBL/GenBank/DDBJ databases">
        <title>Metabacillus sp. strain KIGAM252 whole genome sequence.</title>
        <authorList>
            <person name="Seo M.-J."/>
            <person name="Cho E.-S."/>
            <person name="Hwang C.Y."/>
            <person name="Yoon D.J."/>
        </authorList>
    </citation>
    <scope>NUCLEOTIDE SEQUENCE [LARGE SCALE GENOMIC DNA]</scope>
    <source>
        <strain evidence="1 2">KIGAM252</strain>
    </source>
</reference>
<dbReference type="SUPFAM" id="SSF51430">
    <property type="entry name" value="NAD(P)-linked oxidoreductase"/>
    <property type="match status" value="1"/>
</dbReference>
<sequence length="80" mass="9295">MEMKQASATIPKSMNETRMQQNLDLFNFELREAQIDQLDAMNENLRSGPHPDEFDLRCNENRKKEEADAIFLSEIFSSVS</sequence>
<evidence type="ECO:0000313" key="2">
    <source>
        <dbReference type="Proteomes" id="UP000682403"/>
    </source>
</evidence>
<dbReference type="RefSeq" id="WP_211556503.1">
    <property type="nucleotide sequence ID" value="NZ_JAGVRK010000001.1"/>
</dbReference>
<evidence type="ECO:0000313" key="1">
    <source>
        <dbReference type="EMBL" id="MBS2967841.1"/>
    </source>
</evidence>
<dbReference type="Proteomes" id="UP000682403">
    <property type="component" value="Unassembled WGS sequence"/>
</dbReference>
<accession>A0ABS5LAT3</accession>
<evidence type="ECO:0008006" key="3">
    <source>
        <dbReference type="Google" id="ProtNLM"/>
    </source>
</evidence>
<protein>
    <recommendedName>
        <fullName evidence="3">NADP-dependent oxidoreductase domain-containing protein</fullName>
    </recommendedName>
</protein>
<comment type="caution">
    <text evidence="1">The sequence shown here is derived from an EMBL/GenBank/DDBJ whole genome shotgun (WGS) entry which is preliminary data.</text>
</comment>
<organism evidence="1 2">
    <name type="scientific">Metabacillus flavus</name>
    <dbReference type="NCBI Taxonomy" id="2823519"/>
    <lineage>
        <taxon>Bacteria</taxon>
        <taxon>Bacillati</taxon>
        <taxon>Bacillota</taxon>
        <taxon>Bacilli</taxon>
        <taxon>Bacillales</taxon>
        <taxon>Bacillaceae</taxon>
        <taxon>Metabacillus</taxon>
    </lineage>
</organism>